<keyword evidence="2" id="KW-1185">Reference proteome</keyword>
<evidence type="ECO:0000313" key="1">
    <source>
        <dbReference type="EMBL" id="KAL0200358.1"/>
    </source>
</evidence>
<comment type="caution">
    <text evidence="1">The sequence shown here is derived from an EMBL/GenBank/DDBJ whole genome shotgun (WGS) entry which is preliminary data.</text>
</comment>
<evidence type="ECO:0000313" key="2">
    <source>
        <dbReference type="Proteomes" id="UP001529510"/>
    </source>
</evidence>
<protein>
    <recommendedName>
        <fullName evidence="3">MHC class I antigen</fullName>
    </recommendedName>
</protein>
<dbReference type="AlphaFoldDB" id="A0ABD0RRA3"/>
<feature type="non-terminal residue" evidence="1">
    <location>
        <position position="51"/>
    </location>
</feature>
<proteinExistence type="predicted"/>
<dbReference type="EMBL" id="JAMKFB020000002">
    <property type="protein sequence ID" value="KAL0200358.1"/>
    <property type="molecule type" value="Genomic_DNA"/>
</dbReference>
<sequence>MYGRYTQELGAYAKEEAARLREDGALRRTTSVRGQAPELLEYEKDPCAKCQ</sequence>
<name>A0ABD0RRA3_CIRMR</name>
<gene>
    <name evidence="1" type="ORF">M9458_003545</name>
</gene>
<accession>A0ABD0RRA3</accession>
<evidence type="ECO:0008006" key="3">
    <source>
        <dbReference type="Google" id="ProtNLM"/>
    </source>
</evidence>
<organism evidence="1 2">
    <name type="scientific">Cirrhinus mrigala</name>
    <name type="common">Mrigala</name>
    <dbReference type="NCBI Taxonomy" id="683832"/>
    <lineage>
        <taxon>Eukaryota</taxon>
        <taxon>Metazoa</taxon>
        <taxon>Chordata</taxon>
        <taxon>Craniata</taxon>
        <taxon>Vertebrata</taxon>
        <taxon>Euteleostomi</taxon>
        <taxon>Actinopterygii</taxon>
        <taxon>Neopterygii</taxon>
        <taxon>Teleostei</taxon>
        <taxon>Ostariophysi</taxon>
        <taxon>Cypriniformes</taxon>
        <taxon>Cyprinidae</taxon>
        <taxon>Labeoninae</taxon>
        <taxon>Labeonini</taxon>
        <taxon>Cirrhinus</taxon>
    </lineage>
</organism>
<dbReference type="Proteomes" id="UP001529510">
    <property type="component" value="Unassembled WGS sequence"/>
</dbReference>
<reference evidence="1 2" key="1">
    <citation type="submission" date="2024-05" db="EMBL/GenBank/DDBJ databases">
        <title>Genome sequencing and assembly of Indian major carp, Cirrhinus mrigala (Hamilton, 1822).</title>
        <authorList>
            <person name="Mohindra V."/>
            <person name="Chowdhury L.M."/>
            <person name="Lal K."/>
            <person name="Jena J.K."/>
        </authorList>
    </citation>
    <scope>NUCLEOTIDE SEQUENCE [LARGE SCALE GENOMIC DNA]</scope>
    <source>
        <strain evidence="1">CM1030</strain>
        <tissue evidence="1">Blood</tissue>
    </source>
</reference>